<dbReference type="InterPro" id="IPR035069">
    <property type="entry name" value="TTHA1013/TTHA0281-like"/>
</dbReference>
<gene>
    <name evidence="2" type="ORF">C7I84_11600</name>
</gene>
<dbReference type="Gene3D" id="3.30.160.250">
    <property type="match status" value="1"/>
</dbReference>
<comment type="caution">
    <text evidence="2">The sequence shown here is derived from an EMBL/GenBank/DDBJ whole genome shotgun (WGS) entry which is preliminary data.</text>
</comment>
<protein>
    <submittedName>
        <fullName evidence="2">HicB family protein</fullName>
    </submittedName>
</protein>
<dbReference type="AlphaFoldDB" id="A0A2P7SDM4"/>
<sequence length="143" mass="15338">MNYVYPAIFHPESDGGFLVTFPDVPGAITQGDDFLDAKASASDALGLALRGYLVHDKPLPIPSKRKASQVDVPVEMANALKIAVIEAFRASGMSKSEFARRLGKAENEARRILDPDHPTKLATLDAALKLFGKQVFVSIGDAA</sequence>
<dbReference type="RefSeq" id="WP_106772344.1">
    <property type="nucleotide sequence ID" value="NZ_PXYK01000009.1"/>
</dbReference>
<dbReference type="Proteomes" id="UP000241229">
    <property type="component" value="Unassembled WGS sequence"/>
</dbReference>
<evidence type="ECO:0000313" key="3">
    <source>
        <dbReference type="Proteomes" id="UP000241229"/>
    </source>
</evidence>
<feature type="domain" description="HicB-like antitoxin of toxin-antitoxin system" evidence="1">
    <location>
        <begin position="5"/>
        <end position="65"/>
    </location>
</feature>
<reference evidence="2 3" key="1">
    <citation type="submission" date="2018-03" db="EMBL/GenBank/DDBJ databases">
        <title>The draft genome of Mesorhizobium sp. 6GN-30.</title>
        <authorList>
            <person name="Liu L."/>
            <person name="Li L."/>
            <person name="Wang T."/>
            <person name="Zhang X."/>
            <person name="Liang L."/>
        </authorList>
    </citation>
    <scope>NUCLEOTIDE SEQUENCE [LARGE SCALE GENOMIC DNA]</scope>
    <source>
        <strain evidence="2 3">6GN30</strain>
    </source>
</reference>
<accession>A0A2P7SDM4</accession>
<proteinExistence type="predicted"/>
<dbReference type="OrthoDB" id="9807959at2"/>
<dbReference type="InterPro" id="IPR031807">
    <property type="entry name" value="HicB-like"/>
</dbReference>
<name>A0A2P7SDM4_9HYPH</name>
<evidence type="ECO:0000259" key="1">
    <source>
        <dbReference type="Pfam" id="PF15919"/>
    </source>
</evidence>
<keyword evidence="3" id="KW-1185">Reference proteome</keyword>
<organism evidence="2 3">
    <name type="scientific">Kumtagia ephedrae</name>
    <dbReference type="NCBI Taxonomy" id="2116701"/>
    <lineage>
        <taxon>Bacteria</taxon>
        <taxon>Pseudomonadati</taxon>
        <taxon>Pseudomonadota</taxon>
        <taxon>Alphaproteobacteria</taxon>
        <taxon>Hyphomicrobiales</taxon>
        <taxon>Phyllobacteriaceae</taxon>
        <taxon>Kumtagia</taxon>
    </lineage>
</organism>
<dbReference type="SUPFAM" id="SSF143100">
    <property type="entry name" value="TTHA1013/TTHA0281-like"/>
    <property type="match status" value="1"/>
</dbReference>
<dbReference type="Pfam" id="PF15919">
    <property type="entry name" value="HicB_lk_antitox"/>
    <property type="match status" value="1"/>
</dbReference>
<dbReference type="EMBL" id="PXYK01000009">
    <property type="protein sequence ID" value="PSJ60609.1"/>
    <property type="molecule type" value="Genomic_DNA"/>
</dbReference>
<evidence type="ECO:0000313" key="2">
    <source>
        <dbReference type="EMBL" id="PSJ60609.1"/>
    </source>
</evidence>